<evidence type="ECO:0000259" key="1">
    <source>
        <dbReference type="PROSITE" id="PS50097"/>
    </source>
</evidence>
<dbReference type="AlphaFoldDB" id="A0A1D2M253"/>
<reference evidence="2 3" key="1">
    <citation type="journal article" date="2016" name="Genome Biol. Evol.">
        <title>Gene Family Evolution Reflects Adaptation to Soil Environmental Stressors in the Genome of the Collembolan Orchesella cincta.</title>
        <authorList>
            <person name="Faddeeva-Vakhrusheva A."/>
            <person name="Derks M.F."/>
            <person name="Anvar S.Y."/>
            <person name="Agamennone V."/>
            <person name="Suring W."/>
            <person name="Smit S."/>
            <person name="van Straalen N.M."/>
            <person name="Roelofs D."/>
        </authorList>
    </citation>
    <scope>NUCLEOTIDE SEQUENCE [LARGE SCALE GENOMIC DNA]</scope>
    <source>
        <tissue evidence="2">Mixed pool</tissue>
    </source>
</reference>
<dbReference type="PANTHER" id="PTHR24410:SF23">
    <property type="entry name" value="BTB DOMAIN-CONTAINING PROTEIN-RELATED"/>
    <property type="match status" value="1"/>
</dbReference>
<dbReference type="InterPro" id="IPR051481">
    <property type="entry name" value="BTB-POZ/Galectin-3-binding"/>
</dbReference>
<feature type="domain" description="BTB" evidence="1">
    <location>
        <begin position="216"/>
        <end position="282"/>
    </location>
</feature>
<accession>A0A1D2M253</accession>
<evidence type="ECO:0000313" key="3">
    <source>
        <dbReference type="Proteomes" id="UP000094527"/>
    </source>
</evidence>
<dbReference type="PROSITE" id="PS50097">
    <property type="entry name" value="BTB"/>
    <property type="match status" value="1"/>
</dbReference>
<dbReference type="PANTHER" id="PTHR24410">
    <property type="entry name" value="HL07962P-RELATED"/>
    <property type="match status" value="1"/>
</dbReference>
<comment type="caution">
    <text evidence="2">The sequence shown here is derived from an EMBL/GenBank/DDBJ whole genome shotgun (WGS) entry which is preliminary data.</text>
</comment>
<dbReference type="SUPFAM" id="SSF54695">
    <property type="entry name" value="POZ domain"/>
    <property type="match status" value="1"/>
</dbReference>
<dbReference type="InterPro" id="IPR000210">
    <property type="entry name" value="BTB/POZ_dom"/>
</dbReference>
<dbReference type="Pfam" id="PF00651">
    <property type="entry name" value="BTB"/>
    <property type="match status" value="1"/>
</dbReference>
<proteinExistence type="predicted"/>
<dbReference type="EMBL" id="LJIJ01006428">
    <property type="protein sequence ID" value="ODM87022.1"/>
    <property type="molecule type" value="Genomic_DNA"/>
</dbReference>
<dbReference type="CDD" id="cd18186">
    <property type="entry name" value="BTB_POZ_ZBTB_KLHL-like"/>
    <property type="match status" value="1"/>
</dbReference>
<gene>
    <name evidence="2" type="ORF">Ocin01_19660</name>
</gene>
<keyword evidence="3" id="KW-1185">Reference proteome</keyword>
<dbReference type="SMART" id="SM00225">
    <property type="entry name" value="BTB"/>
    <property type="match status" value="1"/>
</dbReference>
<name>A0A1D2M253_ORCCI</name>
<evidence type="ECO:0000313" key="2">
    <source>
        <dbReference type="EMBL" id="ODM87022.1"/>
    </source>
</evidence>
<dbReference type="OrthoDB" id="684045at2759"/>
<dbReference type="Proteomes" id="UP000094527">
    <property type="component" value="Unassembled WGS sequence"/>
</dbReference>
<sequence length="405" mass="45810">MEADGTTSFIDSGGTSEYQSGCRLGFNFRDEIDLNAACDEGDKTFLTNLNDVIQSDQVRCSQRKTLFDIYLKLLPLSPVVNGTGASSRKYKTVGSVHGRFFKQLVEKLHLRRPLKVQLKITFDKPSQAVTIDTDYMTLISDPRNKLWPKAFKFEVDGDISTWNFASPGRSLKYTIEAEIEASPFIQSTGGLGIIPQEEDGETARLNKTFLEKRNHCDFTLLSGNGRNGVRCHKIFLAGSSPFFDRMINGDTKENECKLDGSTKDGLEALLKFIYYRSVEDALKSSVIAYELLDLGQKYEFPCLDEAMKGLLLAKLDDLWDLEVALQFFLRTRLMENNDESQPLKDKAKEVLKMKRAELMSDSNTLLNDLMAKNPEAAKGLIRCFQNWMSLDCTVLRLMFLCYCSI</sequence>
<dbReference type="Gene3D" id="3.30.710.10">
    <property type="entry name" value="Potassium Channel Kv1.1, Chain A"/>
    <property type="match status" value="1"/>
</dbReference>
<organism evidence="2 3">
    <name type="scientific">Orchesella cincta</name>
    <name type="common">Springtail</name>
    <name type="synonym">Podura cincta</name>
    <dbReference type="NCBI Taxonomy" id="48709"/>
    <lineage>
        <taxon>Eukaryota</taxon>
        <taxon>Metazoa</taxon>
        <taxon>Ecdysozoa</taxon>
        <taxon>Arthropoda</taxon>
        <taxon>Hexapoda</taxon>
        <taxon>Collembola</taxon>
        <taxon>Entomobryomorpha</taxon>
        <taxon>Entomobryoidea</taxon>
        <taxon>Orchesellidae</taxon>
        <taxon>Orchesellinae</taxon>
        <taxon>Orchesella</taxon>
    </lineage>
</organism>
<dbReference type="InterPro" id="IPR011333">
    <property type="entry name" value="SKP1/BTB/POZ_sf"/>
</dbReference>
<protein>
    <submittedName>
        <fullName evidence="2">Kelch-like protein 13</fullName>
    </submittedName>
</protein>